<dbReference type="EMBL" id="RXIR01000011">
    <property type="protein sequence ID" value="TVS28598.1"/>
    <property type="molecule type" value="Genomic_DNA"/>
</dbReference>
<gene>
    <name evidence="4" type="ORF">EKI59_06415</name>
</gene>
<dbReference type="InterPro" id="IPR003870">
    <property type="entry name" value="DUF222"/>
</dbReference>
<accession>A0A6C1TZ19</accession>
<dbReference type="GO" id="GO:0003676">
    <property type="term" value="F:nucleic acid binding"/>
    <property type="evidence" value="ECO:0007669"/>
    <property type="project" value="InterPro"/>
</dbReference>
<keyword evidence="4" id="KW-0378">Hydrolase</keyword>
<keyword evidence="4" id="KW-0255">Endonuclease</keyword>
<dbReference type="InterPro" id="IPR003615">
    <property type="entry name" value="HNH_nuc"/>
</dbReference>
<dbReference type="SMART" id="SM00507">
    <property type="entry name" value="HNHc"/>
    <property type="match status" value="1"/>
</dbReference>
<dbReference type="RefSeq" id="WP_136648902.1">
    <property type="nucleotide sequence ID" value="NZ_JALXKV010000001.1"/>
</dbReference>
<dbReference type="GO" id="GO:0004519">
    <property type="term" value="F:endonuclease activity"/>
    <property type="evidence" value="ECO:0007669"/>
    <property type="project" value="UniProtKB-KW"/>
</dbReference>
<evidence type="ECO:0000313" key="4">
    <source>
        <dbReference type="EMBL" id="TVS28598.1"/>
    </source>
</evidence>
<dbReference type="AlphaFoldDB" id="A0A6C1TZ19"/>
<evidence type="ECO:0000313" key="5">
    <source>
        <dbReference type="Proteomes" id="UP000336646"/>
    </source>
</evidence>
<organism evidence="4 5">
    <name type="scientific">Corynebacterium sanguinis</name>
    <dbReference type="NCBI Taxonomy" id="2594913"/>
    <lineage>
        <taxon>Bacteria</taxon>
        <taxon>Bacillati</taxon>
        <taxon>Actinomycetota</taxon>
        <taxon>Actinomycetes</taxon>
        <taxon>Mycobacteriales</taxon>
        <taxon>Corynebacteriaceae</taxon>
        <taxon>Corynebacterium</taxon>
    </lineage>
</organism>
<dbReference type="Pfam" id="PF02720">
    <property type="entry name" value="DUF222"/>
    <property type="match status" value="1"/>
</dbReference>
<feature type="domain" description="HNH nuclease" evidence="3">
    <location>
        <begin position="355"/>
        <end position="407"/>
    </location>
</feature>
<name>A0A6C1TZ19_9CORY</name>
<dbReference type="Pfam" id="PF01844">
    <property type="entry name" value="HNH"/>
    <property type="match status" value="1"/>
</dbReference>
<evidence type="ECO:0000259" key="3">
    <source>
        <dbReference type="SMART" id="SM00507"/>
    </source>
</evidence>
<evidence type="ECO:0000256" key="2">
    <source>
        <dbReference type="SAM" id="MobiDB-lite"/>
    </source>
</evidence>
<protein>
    <submittedName>
        <fullName evidence="4">HNH endonuclease</fullName>
    </submittedName>
</protein>
<dbReference type="Gene3D" id="1.10.30.50">
    <property type="match status" value="1"/>
</dbReference>
<dbReference type="OrthoDB" id="4398180at2"/>
<dbReference type="GO" id="GO:0008270">
    <property type="term" value="F:zinc ion binding"/>
    <property type="evidence" value="ECO:0007669"/>
    <property type="project" value="InterPro"/>
</dbReference>
<proteinExistence type="inferred from homology"/>
<dbReference type="InterPro" id="IPR002711">
    <property type="entry name" value="HNH"/>
</dbReference>
<comment type="caution">
    <text evidence="4">The sequence shown here is derived from an EMBL/GenBank/DDBJ whole genome shotgun (WGS) entry which is preliminary data.</text>
</comment>
<comment type="similarity">
    <text evidence="1">Belongs to the Rv1128c/1148c/1588c/1702c/1945/3466 family.</text>
</comment>
<dbReference type="Proteomes" id="UP000336646">
    <property type="component" value="Unassembled WGS sequence"/>
</dbReference>
<feature type="region of interest" description="Disordered" evidence="2">
    <location>
        <begin position="98"/>
        <end position="143"/>
    </location>
</feature>
<dbReference type="CDD" id="cd00085">
    <property type="entry name" value="HNHc"/>
    <property type="match status" value="1"/>
</dbReference>
<sequence length="485" mass="53228">MRTLTSLVDAIADAMNELSSLFDDPSTLTFDSTRADMERLEKSLNQKGLVDASFAYLCERDGAGRSVGATYANDYLEKALDLSRAEASRRLQRGRDLFAPPADDAESEPAFDFGAPPHRGETADPGKQQKKARNDARGIGPDKQAAIDNELRALSKEASKDRPSILAQALAEAAGRSVSDLRKFVRRLVDRANLAHKPAADPNAGFSSRGVRASRKKSDGTFDVTATMTAGDWALLKALLDSDSAPGSNISADSKEDYRTPTQRRFDQLWRILTQFENDRQVKNRGAASVVLAITLDDLADADWHTTFMTNTGVEVDCFDLVRLGMGDTKDFILHIDRVTGEPIALGSTRLASVEQRIAMLAIQGVCAWTDCDVPMSETEMHHILAYIQGGKTDLANLAGLCRRHHSWNNDYRDGRGGKSHVAKCPDTGRIAVVAPDGTVSFNDTVSYHQSPGAKLRQRDHKIESRQAPDPPMFHPPQRRRRTPA</sequence>
<keyword evidence="4" id="KW-0540">Nuclease</keyword>
<reference evidence="4 5" key="1">
    <citation type="submission" date="2018-12" db="EMBL/GenBank/DDBJ databases">
        <title>Corynebacterium sanguinis sp. nov., a clinically-associated and environmental corynebacterium.</title>
        <authorList>
            <person name="Gonzales-Siles L."/>
            <person name="Jaen-Luchoro D."/>
            <person name="Cardew S."/>
            <person name="Inganas E."/>
            <person name="Ohlen M."/>
            <person name="Jensie-Markopolous S."/>
            <person name="Pinyeiro-Iglesias B."/>
            <person name="Molin K."/>
            <person name="Skovbjerg S."/>
            <person name="Svensson-Stadler L."/>
            <person name="Funke G."/>
            <person name="Moore E.R.B."/>
        </authorList>
    </citation>
    <scope>NUCLEOTIDE SEQUENCE [LARGE SCALE GENOMIC DNA]</scope>
    <source>
        <strain evidence="4 5">58734</strain>
    </source>
</reference>
<evidence type="ECO:0000256" key="1">
    <source>
        <dbReference type="ARBA" id="ARBA00023450"/>
    </source>
</evidence>
<feature type="region of interest" description="Disordered" evidence="2">
    <location>
        <begin position="444"/>
        <end position="485"/>
    </location>
</feature>